<dbReference type="AlphaFoldDB" id="A0A1Y1QA90"/>
<name>A0A1Y1QA90_9GAMM</name>
<dbReference type="PROSITE" id="PS50851">
    <property type="entry name" value="CHEW"/>
    <property type="match status" value="1"/>
</dbReference>
<accession>A0A1Y1QA90</accession>
<reference evidence="2 3" key="1">
    <citation type="submission" date="2017-01" db="EMBL/GenBank/DDBJ databases">
        <title>Novel large sulfur bacteria in the metagenomes of groundwater-fed chemosynthetic microbial mats in the Lake Huron basin.</title>
        <authorList>
            <person name="Sharrar A.M."/>
            <person name="Flood B.E."/>
            <person name="Bailey J.V."/>
            <person name="Jones D.S."/>
            <person name="Biddanda B."/>
            <person name="Ruberg S.A."/>
            <person name="Marcus D.N."/>
            <person name="Dick G.J."/>
        </authorList>
    </citation>
    <scope>NUCLEOTIDE SEQUENCE [LARGE SCALE GENOMIC DNA]</scope>
    <source>
        <strain evidence="2">A8</strain>
    </source>
</reference>
<dbReference type="GO" id="GO:0007165">
    <property type="term" value="P:signal transduction"/>
    <property type="evidence" value="ECO:0007669"/>
    <property type="project" value="InterPro"/>
</dbReference>
<evidence type="ECO:0000313" key="3">
    <source>
        <dbReference type="Proteomes" id="UP000192491"/>
    </source>
</evidence>
<dbReference type="SUPFAM" id="SSF50341">
    <property type="entry name" value="CheW-like"/>
    <property type="match status" value="1"/>
</dbReference>
<protein>
    <recommendedName>
        <fullName evidence="1">CheW-like domain-containing protein</fullName>
    </recommendedName>
</protein>
<sequence>MQTSSAAVTNRFCYYIGAHAVLLETDIRAEVLSGQAMYPVPFAPTWCAGLISLRGELYPIVDMHHVLQGQSFSKTPQLLLLQHPRFTPIALTCDGYPRQLKLSEDALEAQPGENLPGWIPHTLTHEGSRLLAADHGRLLRHLQRTQGS</sequence>
<proteinExistence type="predicted"/>
<evidence type="ECO:0000313" key="2">
    <source>
        <dbReference type="EMBL" id="OQX01280.1"/>
    </source>
</evidence>
<dbReference type="Gene3D" id="2.40.50.180">
    <property type="entry name" value="CheA-289, Domain 4"/>
    <property type="match status" value="1"/>
</dbReference>
<feature type="domain" description="CheW-like" evidence="1">
    <location>
        <begin position="8"/>
        <end position="144"/>
    </location>
</feature>
<dbReference type="InterPro" id="IPR002545">
    <property type="entry name" value="CheW-lke_dom"/>
</dbReference>
<comment type="caution">
    <text evidence="2">The sequence shown here is derived from an EMBL/GenBank/DDBJ whole genome shotgun (WGS) entry which is preliminary data.</text>
</comment>
<dbReference type="Proteomes" id="UP000192491">
    <property type="component" value="Unassembled WGS sequence"/>
</dbReference>
<dbReference type="InterPro" id="IPR036061">
    <property type="entry name" value="CheW-like_dom_sf"/>
</dbReference>
<gene>
    <name evidence="2" type="ORF">BWK73_46635</name>
</gene>
<dbReference type="Pfam" id="PF01584">
    <property type="entry name" value="CheW"/>
    <property type="match status" value="1"/>
</dbReference>
<organism evidence="2 3">
    <name type="scientific">Thiothrix lacustris</name>
    <dbReference type="NCBI Taxonomy" id="525917"/>
    <lineage>
        <taxon>Bacteria</taxon>
        <taxon>Pseudomonadati</taxon>
        <taxon>Pseudomonadota</taxon>
        <taxon>Gammaproteobacteria</taxon>
        <taxon>Thiotrichales</taxon>
        <taxon>Thiotrichaceae</taxon>
        <taxon>Thiothrix</taxon>
    </lineage>
</organism>
<dbReference type="STRING" id="1123401.GCA_000621325_03510"/>
<dbReference type="GO" id="GO:0006935">
    <property type="term" value="P:chemotaxis"/>
    <property type="evidence" value="ECO:0007669"/>
    <property type="project" value="InterPro"/>
</dbReference>
<evidence type="ECO:0000259" key="1">
    <source>
        <dbReference type="PROSITE" id="PS50851"/>
    </source>
</evidence>
<dbReference type="EMBL" id="MTEJ01000591">
    <property type="protein sequence ID" value="OQX01280.1"/>
    <property type="molecule type" value="Genomic_DNA"/>
</dbReference>